<organism evidence="2 3">
    <name type="scientific">Citricoccus parietis</name>
    <dbReference type="NCBI Taxonomy" id="592307"/>
    <lineage>
        <taxon>Bacteria</taxon>
        <taxon>Bacillati</taxon>
        <taxon>Actinomycetota</taxon>
        <taxon>Actinomycetes</taxon>
        <taxon>Micrococcales</taxon>
        <taxon>Micrococcaceae</taxon>
        <taxon>Citricoccus</taxon>
    </lineage>
</organism>
<evidence type="ECO:0000313" key="2">
    <source>
        <dbReference type="EMBL" id="MFB9070842.1"/>
    </source>
</evidence>
<sequence length="82" mass="8527">MSRGSTLPIGSIAPIGGLVSGRCPELIADPDRRALPSPVWNHDQEGSSESEGRGRAVPGCASQVTPAHPCAGHAVHRRPTRP</sequence>
<feature type="compositionally biased region" description="Basic and acidic residues" evidence="1">
    <location>
        <begin position="42"/>
        <end position="54"/>
    </location>
</feature>
<gene>
    <name evidence="2" type="ORF">ACFFX0_06385</name>
</gene>
<reference evidence="2 3" key="1">
    <citation type="submission" date="2024-09" db="EMBL/GenBank/DDBJ databases">
        <authorList>
            <person name="Sun Q."/>
            <person name="Mori K."/>
        </authorList>
    </citation>
    <scope>NUCLEOTIDE SEQUENCE [LARGE SCALE GENOMIC DNA]</scope>
    <source>
        <strain evidence="2 3">CCM 7609</strain>
    </source>
</reference>
<name>A0ABV5FVZ8_9MICC</name>
<evidence type="ECO:0000256" key="1">
    <source>
        <dbReference type="SAM" id="MobiDB-lite"/>
    </source>
</evidence>
<dbReference type="EMBL" id="JBHMFI010000001">
    <property type="protein sequence ID" value="MFB9070842.1"/>
    <property type="molecule type" value="Genomic_DNA"/>
</dbReference>
<protein>
    <submittedName>
        <fullName evidence="2">Uncharacterized protein</fullName>
    </submittedName>
</protein>
<proteinExistence type="predicted"/>
<accession>A0ABV5FVZ8</accession>
<comment type="caution">
    <text evidence="2">The sequence shown here is derived from an EMBL/GenBank/DDBJ whole genome shotgun (WGS) entry which is preliminary data.</text>
</comment>
<evidence type="ECO:0000313" key="3">
    <source>
        <dbReference type="Proteomes" id="UP001589575"/>
    </source>
</evidence>
<keyword evidence="3" id="KW-1185">Reference proteome</keyword>
<dbReference type="Proteomes" id="UP001589575">
    <property type="component" value="Unassembled WGS sequence"/>
</dbReference>
<feature type="region of interest" description="Disordered" evidence="1">
    <location>
        <begin position="29"/>
        <end position="82"/>
    </location>
</feature>